<dbReference type="FunFam" id="3.40.50.720:FF:000047">
    <property type="entry name" value="NADP-dependent L-serine/L-allo-threonine dehydrogenase"/>
    <property type="match status" value="1"/>
</dbReference>
<reference evidence="3" key="1">
    <citation type="submission" date="2015-10" db="EMBL/GenBank/DDBJ databases">
        <authorList>
            <person name="Gilbert D.G."/>
        </authorList>
    </citation>
    <scope>NUCLEOTIDE SEQUENCE</scope>
</reference>
<proteinExistence type="inferred from homology"/>
<dbReference type="InterPro" id="IPR002347">
    <property type="entry name" value="SDR_fam"/>
</dbReference>
<dbReference type="Gene3D" id="3.40.50.720">
    <property type="entry name" value="NAD(P)-binding Rossmann-like Domain"/>
    <property type="match status" value="1"/>
</dbReference>
<dbReference type="PRINTS" id="PR00081">
    <property type="entry name" value="GDHRDH"/>
</dbReference>
<name>A0A160TP07_9ZZZZ</name>
<keyword evidence="2" id="KW-0560">Oxidoreductase</keyword>
<comment type="similarity">
    <text evidence="1">Belongs to the short-chain dehydrogenases/reductases (SDR) family.</text>
</comment>
<dbReference type="PRINTS" id="PR00080">
    <property type="entry name" value="SDRFAMILY"/>
</dbReference>
<dbReference type="PANTHER" id="PTHR42901:SF1">
    <property type="entry name" value="ALCOHOL DEHYDROGENASE"/>
    <property type="match status" value="1"/>
</dbReference>
<evidence type="ECO:0000256" key="2">
    <source>
        <dbReference type="ARBA" id="ARBA00023002"/>
    </source>
</evidence>
<protein>
    <submittedName>
        <fullName evidence="3">Oxidoreductase, short chain dehydrogenase/reductase family</fullName>
    </submittedName>
</protein>
<dbReference type="SUPFAM" id="SSF51735">
    <property type="entry name" value="NAD(P)-binding Rossmann-fold domains"/>
    <property type="match status" value="1"/>
</dbReference>
<organism evidence="3">
    <name type="scientific">hydrothermal vent metagenome</name>
    <dbReference type="NCBI Taxonomy" id="652676"/>
    <lineage>
        <taxon>unclassified sequences</taxon>
        <taxon>metagenomes</taxon>
        <taxon>ecological metagenomes</taxon>
    </lineage>
</organism>
<dbReference type="PANTHER" id="PTHR42901">
    <property type="entry name" value="ALCOHOL DEHYDROGENASE"/>
    <property type="match status" value="1"/>
</dbReference>
<dbReference type="PROSITE" id="PS00061">
    <property type="entry name" value="ADH_SHORT"/>
    <property type="match status" value="1"/>
</dbReference>
<dbReference type="EMBL" id="CZRL01000029">
    <property type="protein sequence ID" value="CUS50407.1"/>
    <property type="molecule type" value="Genomic_DNA"/>
</dbReference>
<sequence>MGHLDGKIALVTGASAGIGEQTARTLADAGARVICAARRLPHLESLAAELGDAAIALELDVTDEDSVAKLLDRLPRDWRDIDILVNNAGHDIGGRRQFHEGTASQWAATIETNVIGLMRVTRTVLDSMVERNTGHIVNIGSVAGIQAYKACAAYAASKHAVHGLSETLRLDYGATGIKVSEVLPGMVETEFAATRFGDEKLGEEYYRDFGVCLKPEDIARSVHFVLDQPTEVVIAQIVVVPTRRTPDSSVV</sequence>
<dbReference type="GO" id="GO:0016616">
    <property type="term" value="F:oxidoreductase activity, acting on the CH-OH group of donors, NAD or NADP as acceptor"/>
    <property type="evidence" value="ECO:0007669"/>
    <property type="project" value="UniProtKB-ARBA"/>
</dbReference>
<evidence type="ECO:0000313" key="3">
    <source>
        <dbReference type="EMBL" id="CUS50407.1"/>
    </source>
</evidence>
<gene>
    <name evidence="3" type="ORF">MGWOODY_XGa1750</name>
</gene>
<dbReference type="InterPro" id="IPR020904">
    <property type="entry name" value="Sc_DH/Rdtase_CS"/>
</dbReference>
<accession>A0A160TP07</accession>
<dbReference type="InterPro" id="IPR036291">
    <property type="entry name" value="NAD(P)-bd_dom_sf"/>
</dbReference>
<dbReference type="Pfam" id="PF00106">
    <property type="entry name" value="adh_short"/>
    <property type="match status" value="1"/>
</dbReference>
<evidence type="ECO:0000256" key="1">
    <source>
        <dbReference type="ARBA" id="ARBA00006484"/>
    </source>
</evidence>
<dbReference type="AlphaFoldDB" id="A0A160TP07"/>